<dbReference type="CDD" id="cd11286">
    <property type="entry name" value="ADF_cofilin_like"/>
    <property type="match status" value="1"/>
</dbReference>
<dbReference type="PROSITE" id="PS51263">
    <property type="entry name" value="ADF_H"/>
    <property type="match status" value="1"/>
</dbReference>
<dbReference type="InterPro" id="IPR017904">
    <property type="entry name" value="ADF/Cofilin"/>
</dbReference>
<evidence type="ECO:0000313" key="4">
    <source>
        <dbReference type="EMBL" id="OWF55415.1"/>
    </source>
</evidence>
<dbReference type="PANTHER" id="PTHR11913">
    <property type="entry name" value="COFILIN-RELATED"/>
    <property type="match status" value="1"/>
</dbReference>
<keyword evidence="2" id="KW-0009">Actin-binding</keyword>
<dbReference type="InterPro" id="IPR029006">
    <property type="entry name" value="ADF-H/Gelsolin-like_dom_sf"/>
</dbReference>
<gene>
    <name evidence="4" type="ORF">KP79_PYT10472</name>
</gene>
<dbReference type="AlphaFoldDB" id="A0A210R371"/>
<dbReference type="Pfam" id="PF00241">
    <property type="entry name" value="Cofilin_ADF"/>
    <property type="match status" value="1"/>
</dbReference>
<dbReference type="GO" id="GO:0003779">
    <property type="term" value="F:actin binding"/>
    <property type="evidence" value="ECO:0007669"/>
    <property type="project" value="UniProtKB-KW"/>
</dbReference>
<organism evidence="4 5">
    <name type="scientific">Mizuhopecten yessoensis</name>
    <name type="common">Japanese scallop</name>
    <name type="synonym">Patinopecten yessoensis</name>
    <dbReference type="NCBI Taxonomy" id="6573"/>
    <lineage>
        <taxon>Eukaryota</taxon>
        <taxon>Metazoa</taxon>
        <taxon>Spiralia</taxon>
        <taxon>Lophotrochozoa</taxon>
        <taxon>Mollusca</taxon>
        <taxon>Bivalvia</taxon>
        <taxon>Autobranchia</taxon>
        <taxon>Pteriomorphia</taxon>
        <taxon>Pectinida</taxon>
        <taxon>Pectinoidea</taxon>
        <taxon>Pectinidae</taxon>
        <taxon>Mizuhopecten</taxon>
    </lineage>
</organism>
<dbReference type="SUPFAM" id="SSF55753">
    <property type="entry name" value="Actin depolymerizing proteins"/>
    <property type="match status" value="1"/>
</dbReference>
<dbReference type="STRING" id="6573.A0A210R371"/>
<evidence type="ECO:0000259" key="3">
    <source>
        <dbReference type="PROSITE" id="PS51263"/>
    </source>
</evidence>
<evidence type="ECO:0000313" key="5">
    <source>
        <dbReference type="Proteomes" id="UP000242188"/>
    </source>
</evidence>
<protein>
    <submittedName>
        <fullName evidence="4">Cofilin</fullName>
    </submittedName>
</protein>
<proteinExistence type="inferred from homology"/>
<evidence type="ECO:0000256" key="2">
    <source>
        <dbReference type="ARBA" id="ARBA00023203"/>
    </source>
</evidence>
<dbReference type="GO" id="GO:0015629">
    <property type="term" value="C:actin cytoskeleton"/>
    <property type="evidence" value="ECO:0007669"/>
    <property type="project" value="InterPro"/>
</dbReference>
<comment type="similarity">
    <text evidence="1">Belongs to the actin-binding proteins ADF family.</text>
</comment>
<keyword evidence="5" id="KW-1185">Reference proteome</keyword>
<sequence length="158" mass="18188">MAFLTWQGRRYTNGAPSSGVAVDDQCLQVFEEMKLGHKWSYVVYKITDDKKRIVVDTKAADRSYDDFKQILMNASNNGLCRYGVFDVKFTTRGDQVREKLAFFHWSPDSCKTMEKMLYSSSLKELKSKLKGVHTEIQANDEDDLALSNVLDRCTDKYT</sequence>
<dbReference type="Gene3D" id="3.40.20.10">
    <property type="entry name" value="Severin"/>
    <property type="match status" value="1"/>
</dbReference>
<dbReference type="OrthoDB" id="10249245at2759"/>
<feature type="domain" description="ADF-H" evidence="3">
    <location>
        <begin position="17"/>
        <end position="154"/>
    </location>
</feature>
<dbReference type="InterPro" id="IPR002108">
    <property type="entry name" value="ADF-H"/>
</dbReference>
<comment type="caution">
    <text evidence="4">The sequence shown here is derived from an EMBL/GenBank/DDBJ whole genome shotgun (WGS) entry which is preliminary data.</text>
</comment>
<reference evidence="4 5" key="1">
    <citation type="journal article" date="2017" name="Nat. Ecol. Evol.">
        <title>Scallop genome provides insights into evolution of bilaterian karyotype and development.</title>
        <authorList>
            <person name="Wang S."/>
            <person name="Zhang J."/>
            <person name="Jiao W."/>
            <person name="Li J."/>
            <person name="Xun X."/>
            <person name="Sun Y."/>
            <person name="Guo X."/>
            <person name="Huan P."/>
            <person name="Dong B."/>
            <person name="Zhang L."/>
            <person name="Hu X."/>
            <person name="Sun X."/>
            <person name="Wang J."/>
            <person name="Zhao C."/>
            <person name="Wang Y."/>
            <person name="Wang D."/>
            <person name="Huang X."/>
            <person name="Wang R."/>
            <person name="Lv J."/>
            <person name="Li Y."/>
            <person name="Zhang Z."/>
            <person name="Liu B."/>
            <person name="Lu W."/>
            <person name="Hui Y."/>
            <person name="Liang J."/>
            <person name="Zhou Z."/>
            <person name="Hou R."/>
            <person name="Li X."/>
            <person name="Liu Y."/>
            <person name="Li H."/>
            <person name="Ning X."/>
            <person name="Lin Y."/>
            <person name="Zhao L."/>
            <person name="Xing Q."/>
            <person name="Dou J."/>
            <person name="Li Y."/>
            <person name="Mao J."/>
            <person name="Guo H."/>
            <person name="Dou H."/>
            <person name="Li T."/>
            <person name="Mu C."/>
            <person name="Jiang W."/>
            <person name="Fu Q."/>
            <person name="Fu X."/>
            <person name="Miao Y."/>
            <person name="Liu J."/>
            <person name="Yu Q."/>
            <person name="Li R."/>
            <person name="Liao H."/>
            <person name="Li X."/>
            <person name="Kong Y."/>
            <person name="Jiang Z."/>
            <person name="Chourrout D."/>
            <person name="Li R."/>
            <person name="Bao Z."/>
        </authorList>
    </citation>
    <scope>NUCLEOTIDE SEQUENCE [LARGE SCALE GENOMIC DNA]</scope>
    <source>
        <strain evidence="4 5">PY_sf001</strain>
    </source>
</reference>
<evidence type="ECO:0000256" key="1">
    <source>
        <dbReference type="ARBA" id="ARBA00006844"/>
    </source>
</evidence>
<dbReference type="SMART" id="SM00102">
    <property type="entry name" value="ADF"/>
    <property type="match status" value="1"/>
</dbReference>
<dbReference type="GO" id="GO:0030042">
    <property type="term" value="P:actin filament depolymerization"/>
    <property type="evidence" value="ECO:0007669"/>
    <property type="project" value="InterPro"/>
</dbReference>
<dbReference type="Proteomes" id="UP000242188">
    <property type="component" value="Unassembled WGS sequence"/>
</dbReference>
<name>A0A210R371_MIZYE</name>
<accession>A0A210R371</accession>
<dbReference type="EMBL" id="NEDP02000680">
    <property type="protein sequence ID" value="OWF55415.1"/>
    <property type="molecule type" value="Genomic_DNA"/>
</dbReference>